<feature type="transmembrane region" description="Helical" evidence="2">
    <location>
        <begin position="69"/>
        <end position="93"/>
    </location>
</feature>
<dbReference type="Proteomes" id="UP000663845">
    <property type="component" value="Unassembled WGS sequence"/>
</dbReference>
<keyword evidence="2" id="KW-0472">Membrane</keyword>
<keyword evidence="2" id="KW-0812">Transmembrane</keyword>
<dbReference type="AlphaFoldDB" id="A0A813Y3J0"/>
<keyword evidence="2" id="KW-1133">Transmembrane helix</keyword>
<name>A0A813Y3J0_9BILA</name>
<comment type="caution">
    <text evidence="3">The sequence shown here is derived from an EMBL/GenBank/DDBJ whole genome shotgun (WGS) entry which is preliminary data.</text>
</comment>
<proteinExistence type="predicted"/>
<evidence type="ECO:0000313" key="3">
    <source>
        <dbReference type="EMBL" id="CAF0880401.1"/>
    </source>
</evidence>
<evidence type="ECO:0000256" key="2">
    <source>
        <dbReference type="SAM" id="Phobius"/>
    </source>
</evidence>
<feature type="compositionally biased region" description="Polar residues" evidence="1">
    <location>
        <begin position="28"/>
        <end position="46"/>
    </location>
</feature>
<evidence type="ECO:0000313" key="4">
    <source>
        <dbReference type="Proteomes" id="UP000663845"/>
    </source>
</evidence>
<evidence type="ECO:0000256" key="1">
    <source>
        <dbReference type="SAM" id="MobiDB-lite"/>
    </source>
</evidence>
<sequence length="274" mass="30588">MIVDVETINIANRIDVQGYLFDNEKKNSLSPNDESNSIQPPDTTNDSNEKHKEPSCWKKFFPPMNSSEIILLGVALFVFVAVTIIVSAVYFTWRKTGSTTSSTSVVSSGAYVFNQCTEKYQPLTTLLFITNQDIFDYRQYSFIYQASVISAKINILFGFQHQSDFWGLDDVVVTDMYTNDGVALNSDGSFELNNLTKSYTQCNLNSGTVLAQILGDFPHLGDCYYSDGSPDGMIYLIQTFPIVGGRNYNVSFWLQNNGAQPNLAVAFISSQAIY</sequence>
<accession>A0A813Y3J0</accession>
<feature type="region of interest" description="Disordered" evidence="1">
    <location>
        <begin position="27"/>
        <end position="51"/>
    </location>
</feature>
<dbReference type="EMBL" id="CAJNOG010000067">
    <property type="protein sequence ID" value="CAF0880401.1"/>
    <property type="molecule type" value="Genomic_DNA"/>
</dbReference>
<reference evidence="3" key="1">
    <citation type="submission" date="2021-02" db="EMBL/GenBank/DDBJ databases">
        <authorList>
            <person name="Nowell W R."/>
        </authorList>
    </citation>
    <scope>NUCLEOTIDE SEQUENCE</scope>
</reference>
<organism evidence="3 4">
    <name type="scientific">Adineta steineri</name>
    <dbReference type="NCBI Taxonomy" id="433720"/>
    <lineage>
        <taxon>Eukaryota</taxon>
        <taxon>Metazoa</taxon>
        <taxon>Spiralia</taxon>
        <taxon>Gnathifera</taxon>
        <taxon>Rotifera</taxon>
        <taxon>Eurotatoria</taxon>
        <taxon>Bdelloidea</taxon>
        <taxon>Adinetida</taxon>
        <taxon>Adinetidae</taxon>
        <taxon>Adineta</taxon>
    </lineage>
</organism>
<protein>
    <submittedName>
        <fullName evidence="3">Uncharacterized protein</fullName>
    </submittedName>
</protein>
<gene>
    <name evidence="3" type="ORF">JYZ213_LOCUS9455</name>
</gene>